<evidence type="ECO:0000256" key="5">
    <source>
        <dbReference type="ARBA" id="ARBA00022741"/>
    </source>
</evidence>
<dbReference type="Pfam" id="PF00288">
    <property type="entry name" value="GHMP_kinases_N"/>
    <property type="match status" value="1"/>
</dbReference>
<comment type="pathway">
    <text evidence="11">Carbohydrate metabolism; galactose metabolism.</text>
</comment>
<evidence type="ECO:0000259" key="13">
    <source>
        <dbReference type="Pfam" id="PF00288"/>
    </source>
</evidence>
<dbReference type="InterPro" id="IPR019539">
    <property type="entry name" value="GalKase_N"/>
</dbReference>
<dbReference type="Gene3D" id="3.30.70.890">
    <property type="entry name" value="GHMP kinase, C-terminal domain"/>
    <property type="match status" value="1"/>
</dbReference>
<evidence type="ECO:0000256" key="8">
    <source>
        <dbReference type="ARBA" id="ARBA00022842"/>
    </source>
</evidence>
<dbReference type="EC" id="2.7.1.6" evidence="11 12"/>
<dbReference type="Gene3D" id="3.30.230.10">
    <property type="match status" value="1"/>
</dbReference>
<dbReference type="PRINTS" id="PR00959">
    <property type="entry name" value="MEVGALKINASE"/>
</dbReference>
<dbReference type="InterPro" id="IPR022963">
    <property type="entry name" value="Galactokinase_bac"/>
</dbReference>
<evidence type="ECO:0000259" key="15">
    <source>
        <dbReference type="Pfam" id="PF10509"/>
    </source>
</evidence>
<sequence length="385" mass="40071">MTPLDKALYDNVSAAFAAQFGSAPDLLARAPGRVNLIGEHTDYNDGFVLPCAIGPSTMVAVSRRDDNAVHVVAVDFDNAVDAFDLKQPIGRNTDQPWADYVRGMIMALQNDGHALTGANIAIAGNLPKGAGLSSSASLEVAVGKAMLALANIEIDHSRLAQIAQSAECDFVGTKCGIMDQLISAQGKAGHALLIDCRSLALTDAPVPDDIAIMIVHSGVTRGLVDGHYNERRRQCEAAAKAMSVAALRDANLDMLAAAGLDAVTMSRARHVITENQRTLDAADALAKNDLTTLGALMAQSHASMRDDFEITVPAIDELVALLQRAIGPVGGARMTGGGFGGACVAVMPATSVDKVRAAIAAEYKTPEGTSPLIMVERPGPGVAIL</sequence>
<keyword evidence="10 11" id="KW-0119">Carbohydrate metabolism</keyword>
<evidence type="ECO:0000256" key="10">
    <source>
        <dbReference type="ARBA" id="ARBA00023277"/>
    </source>
</evidence>
<dbReference type="PANTHER" id="PTHR10457">
    <property type="entry name" value="MEVALONATE KINASE/GALACTOKINASE"/>
    <property type="match status" value="1"/>
</dbReference>
<dbReference type="PRINTS" id="PR00473">
    <property type="entry name" value="GALCTOKINASE"/>
</dbReference>
<dbReference type="InterPro" id="IPR036554">
    <property type="entry name" value="GHMP_kinase_C_sf"/>
</dbReference>
<dbReference type="Proteomes" id="UP000581447">
    <property type="component" value="Unassembled WGS sequence"/>
</dbReference>
<keyword evidence="9 11" id="KW-0299">Galactose metabolism</keyword>
<dbReference type="NCBIfam" id="NF003472">
    <property type="entry name" value="PRK05101.1"/>
    <property type="match status" value="1"/>
</dbReference>
<feature type="domain" description="Galactokinase N-terminal" evidence="15">
    <location>
        <begin position="15"/>
        <end position="63"/>
    </location>
</feature>
<comment type="similarity">
    <text evidence="1 11">Belongs to the GHMP kinase family. GalK subfamily.</text>
</comment>
<keyword evidence="2 11" id="KW-0963">Cytoplasm</keyword>
<dbReference type="InterPro" id="IPR013750">
    <property type="entry name" value="GHMP_kinase_C_dom"/>
</dbReference>
<dbReference type="RefSeq" id="WP_183941973.1">
    <property type="nucleotide sequence ID" value="NZ_BAABBG010000005.1"/>
</dbReference>
<proteinExistence type="inferred from homology"/>
<feature type="binding site" evidence="11">
    <location>
        <position position="167"/>
    </location>
    <ligand>
        <name>Mg(2+)</name>
        <dbReference type="ChEBI" id="CHEBI:18420"/>
    </ligand>
</feature>
<feature type="binding site" evidence="11">
    <location>
        <begin position="39"/>
        <end position="42"/>
    </location>
    <ligand>
        <name>substrate</name>
    </ligand>
</feature>
<keyword evidence="4 11" id="KW-0479">Metal-binding</keyword>
<reference evidence="16 17" key="1">
    <citation type="submission" date="2020-08" db="EMBL/GenBank/DDBJ databases">
        <title>Genomic Encyclopedia of Type Strains, Phase IV (KMG-IV): sequencing the most valuable type-strain genomes for metagenomic binning, comparative biology and taxonomic classification.</title>
        <authorList>
            <person name="Goeker M."/>
        </authorList>
    </citation>
    <scope>NUCLEOTIDE SEQUENCE [LARGE SCALE GENOMIC DNA]</scope>
    <source>
        <strain evidence="16 17">DSM 29050</strain>
    </source>
</reference>
<dbReference type="GO" id="GO:0005829">
    <property type="term" value="C:cytosol"/>
    <property type="evidence" value="ECO:0007669"/>
    <property type="project" value="TreeGrafter"/>
</dbReference>
<feature type="domain" description="GHMP kinase C-terminal" evidence="14">
    <location>
        <begin position="282"/>
        <end position="364"/>
    </location>
</feature>
<comment type="caution">
    <text evidence="16">The sequence shown here is derived from an EMBL/GenBank/DDBJ whole genome shotgun (WGS) entry which is preliminary data.</text>
</comment>
<dbReference type="InterPro" id="IPR006203">
    <property type="entry name" value="GHMP_knse_ATP-bd_CS"/>
</dbReference>
<dbReference type="SUPFAM" id="SSF55060">
    <property type="entry name" value="GHMP Kinase, C-terminal domain"/>
    <property type="match status" value="1"/>
</dbReference>
<dbReference type="UniPathway" id="UPA00214"/>
<evidence type="ECO:0000256" key="3">
    <source>
        <dbReference type="ARBA" id="ARBA00022679"/>
    </source>
</evidence>
<dbReference type="GO" id="GO:0000287">
    <property type="term" value="F:magnesium ion binding"/>
    <property type="evidence" value="ECO:0007669"/>
    <property type="project" value="UniProtKB-UniRule"/>
</dbReference>
<protein>
    <recommendedName>
        <fullName evidence="11 12">Galactokinase</fullName>
        <ecNumber evidence="11 12">2.7.1.6</ecNumber>
    </recommendedName>
    <alternativeName>
        <fullName evidence="11">Galactose kinase</fullName>
    </alternativeName>
</protein>
<dbReference type="InterPro" id="IPR020568">
    <property type="entry name" value="Ribosomal_Su5_D2-typ_SF"/>
</dbReference>
<evidence type="ECO:0000256" key="2">
    <source>
        <dbReference type="ARBA" id="ARBA00022490"/>
    </source>
</evidence>
<dbReference type="PROSITE" id="PS00106">
    <property type="entry name" value="GALACTOKINASE"/>
    <property type="match status" value="1"/>
</dbReference>
<keyword evidence="17" id="KW-1185">Reference proteome</keyword>
<evidence type="ECO:0000256" key="7">
    <source>
        <dbReference type="ARBA" id="ARBA00022840"/>
    </source>
</evidence>
<dbReference type="FunFam" id="3.30.70.890:FF:000001">
    <property type="entry name" value="Galactokinase"/>
    <property type="match status" value="1"/>
</dbReference>
<dbReference type="InterPro" id="IPR006206">
    <property type="entry name" value="Mevalonate/galactokinase"/>
</dbReference>
<feature type="binding site" evidence="11">
    <location>
        <position position="228"/>
    </location>
    <ligand>
        <name>substrate</name>
    </ligand>
</feature>
<evidence type="ECO:0000256" key="1">
    <source>
        <dbReference type="ARBA" id="ARBA00006566"/>
    </source>
</evidence>
<keyword evidence="8 11" id="KW-0460">Magnesium</keyword>
<keyword evidence="6 11" id="KW-0418">Kinase</keyword>
<evidence type="ECO:0000313" key="17">
    <source>
        <dbReference type="Proteomes" id="UP000581447"/>
    </source>
</evidence>
<dbReference type="NCBIfam" id="TIGR00131">
    <property type="entry name" value="gal_kin"/>
    <property type="match status" value="1"/>
</dbReference>
<dbReference type="GO" id="GO:0006012">
    <property type="term" value="P:galactose metabolic process"/>
    <property type="evidence" value="ECO:0007669"/>
    <property type="project" value="UniProtKB-UniRule"/>
</dbReference>
<accession>A0A840B6C8</accession>
<keyword evidence="7 11" id="KW-0067">ATP-binding</keyword>
<feature type="site" description="Transition state stabilizer" evidence="11">
    <location>
        <position position="33"/>
    </location>
</feature>
<feature type="binding site" evidence="11">
    <location>
        <begin position="129"/>
        <end position="135"/>
    </location>
    <ligand>
        <name>ATP</name>
        <dbReference type="ChEBI" id="CHEBI:30616"/>
    </ligand>
</feature>
<evidence type="ECO:0000256" key="12">
    <source>
        <dbReference type="NCBIfam" id="TIGR00131"/>
    </source>
</evidence>
<dbReference type="PANTHER" id="PTHR10457:SF7">
    <property type="entry name" value="GALACTOKINASE-RELATED"/>
    <property type="match status" value="1"/>
</dbReference>
<comment type="subcellular location">
    <subcellularLocation>
        <location evidence="11">Cytoplasm</location>
    </subcellularLocation>
</comment>
<feature type="binding site" evidence="11">
    <location>
        <position position="135"/>
    </location>
    <ligand>
        <name>Mg(2+)</name>
        <dbReference type="ChEBI" id="CHEBI:18420"/>
    </ligand>
</feature>
<evidence type="ECO:0000256" key="6">
    <source>
        <dbReference type="ARBA" id="ARBA00022777"/>
    </source>
</evidence>
<evidence type="ECO:0000256" key="11">
    <source>
        <dbReference type="HAMAP-Rule" id="MF_00246"/>
    </source>
</evidence>
<name>A0A840B6C8_9SPHN</name>
<organism evidence="16 17">
    <name type="scientific">Sphingorhabdus rigui</name>
    <dbReference type="NCBI Taxonomy" id="1282858"/>
    <lineage>
        <taxon>Bacteria</taxon>
        <taxon>Pseudomonadati</taxon>
        <taxon>Pseudomonadota</taxon>
        <taxon>Alphaproteobacteria</taxon>
        <taxon>Sphingomonadales</taxon>
        <taxon>Sphingomonadaceae</taxon>
        <taxon>Sphingorhabdus</taxon>
    </lineage>
</organism>
<dbReference type="SUPFAM" id="SSF54211">
    <property type="entry name" value="Ribosomal protein S5 domain 2-like"/>
    <property type="match status" value="1"/>
</dbReference>
<dbReference type="InterPro" id="IPR014721">
    <property type="entry name" value="Ribsml_uS5_D2-typ_fold_subgr"/>
</dbReference>
<dbReference type="EMBL" id="JACIEA010000002">
    <property type="protein sequence ID" value="MBB3943695.1"/>
    <property type="molecule type" value="Genomic_DNA"/>
</dbReference>
<dbReference type="FunFam" id="3.30.230.10:FF:000017">
    <property type="entry name" value="Galactokinase"/>
    <property type="match status" value="1"/>
</dbReference>
<dbReference type="AlphaFoldDB" id="A0A840B6C8"/>
<dbReference type="GO" id="GO:0005524">
    <property type="term" value="F:ATP binding"/>
    <property type="evidence" value="ECO:0007669"/>
    <property type="project" value="UniProtKB-UniRule"/>
</dbReference>
<dbReference type="Pfam" id="PF08544">
    <property type="entry name" value="GHMP_kinases_C"/>
    <property type="match status" value="1"/>
</dbReference>
<evidence type="ECO:0000259" key="14">
    <source>
        <dbReference type="Pfam" id="PF08544"/>
    </source>
</evidence>
<evidence type="ECO:0000256" key="4">
    <source>
        <dbReference type="ARBA" id="ARBA00022723"/>
    </source>
</evidence>
<gene>
    <name evidence="11" type="primary">galK</name>
    <name evidence="16" type="ORF">GGR91_001953</name>
</gene>
<comment type="caution">
    <text evidence="11">Lacks conserved residue(s) required for the propagation of feature annotation.</text>
</comment>
<dbReference type="Pfam" id="PF10509">
    <property type="entry name" value="GalKase_gal_bdg"/>
    <property type="match status" value="1"/>
</dbReference>
<evidence type="ECO:0000256" key="9">
    <source>
        <dbReference type="ARBA" id="ARBA00023144"/>
    </source>
</evidence>
<keyword evidence="5 11" id="KW-0547">Nucleotide-binding</keyword>
<feature type="domain" description="GHMP kinase N-terminal" evidence="13">
    <location>
        <begin position="100"/>
        <end position="186"/>
    </location>
</feature>
<dbReference type="PIRSF" id="PIRSF000530">
    <property type="entry name" value="Galactokinase"/>
    <property type="match status" value="1"/>
</dbReference>
<evidence type="ECO:0000313" key="16">
    <source>
        <dbReference type="EMBL" id="MBB3943695.1"/>
    </source>
</evidence>
<comment type="function">
    <text evidence="11">Catalyzes the transfer of the gamma-phosphate of ATP to D-galactose to form alpha-D-galactose-1-phosphate (Gal-1-P).</text>
</comment>
<dbReference type="InterPro" id="IPR000705">
    <property type="entry name" value="Galactokinase"/>
</dbReference>
<feature type="active site" description="Proton acceptor" evidence="11">
    <location>
        <position position="179"/>
    </location>
</feature>
<dbReference type="GO" id="GO:0004335">
    <property type="term" value="F:galactokinase activity"/>
    <property type="evidence" value="ECO:0007669"/>
    <property type="project" value="UniProtKB-UniRule"/>
</dbReference>
<comment type="catalytic activity">
    <reaction evidence="11">
        <text>alpha-D-galactose + ATP = alpha-D-galactose 1-phosphate + ADP + H(+)</text>
        <dbReference type="Rhea" id="RHEA:13553"/>
        <dbReference type="ChEBI" id="CHEBI:15378"/>
        <dbReference type="ChEBI" id="CHEBI:28061"/>
        <dbReference type="ChEBI" id="CHEBI:30616"/>
        <dbReference type="ChEBI" id="CHEBI:58336"/>
        <dbReference type="ChEBI" id="CHEBI:456216"/>
        <dbReference type="EC" id="2.7.1.6"/>
    </reaction>
</comment>
<dbReference type="HAMAP" id="MF_00246">
    <property type="entry name" value="Galactokinase"/>
    <property type="match status" value="1"/>
</dbReference>
<dbReference type="InterPro" id="IPR019741">
    <property type="entry name" value="Galactokinase_CS"/>
</dbReference>
<dbReference type="PROSITE" id="PS00627">
    <property type="entry name" value="GHMP_KINASES_ATP"/>
    <property type="match status" value="1"/>
</dbReference>
<keyword evidence="3 11" id="KW-0808">Transferase</keyword>
<dbReference type="InterPro" id="IPR006204">
    <property type="entry name" value="GHMP_kinase_N_dom"/>
</dbReference>